<protein>
    <recommendedName>
        <fullName evidence="1">Aminoglycoside phosphotransferase domain-containing protein</fullName>
    </recommendedName>
</protein>
<reference evidence="2" key="1">
    <citation type="journal article" date="2023" name="Mol. Phylogenet. Evol.">
        <title>Genome-scale phylogeny and comparative genomics of the fungal order Sordariales.</title>
        <authorList>
            <person name="Hensen N."/>
            <person name="Bonometti L."/>
            <person name="Westerberg I."/>
            <person name="Brannstrom I.O."/>
            <person name="Guillou S."/>
            <person name="Cros-Aarteil S."/>
            <person name="Calhoun S."/>
            <person name="Haridas S."/>
            <person name="Kuo A."/>
            <person name="Mondo S."/>
            <person name="Pangilinan J."/>
            <person name="Riley R."/>
            <person name="LaButti K."/>
            <person name="Andreopoulos B."/>
            <person name="Lipzen A."/>
            <person name="Chen C."/>
            <person name="Yan M."/>
            <person name="Daum C."/>
            <person name="Ng V."/>
            <person name="Clum A."/>
            <person name="Steindorff A."/>
            <person name="Ohm R.A."/>
            <person name="Martin F."/>
            <person name="Silar P."/>
            <person name="Natvig D.O."/>
            <person name="Lalanne C."/>
            <person name="Gautier V."/>
            <person name="Ament-Velasquez S.L."/>
            <person name="Kruys A."/>
            <person name="Hutchinson M.I."/>
            <person name="Powell A.J."/>
            <person name="Barry K."/>
            <person name="Miller A.N."/>
            <person name="Grigoriev I.V."/>
            <person name="Debuchy R."/>
            <person name="Gladieux P."/>
            <person name="Hiltunen Thoren M."/>
            <person name="Johannesson H."/>
        </authorList>
    </citation>
    <scope>NUCLEOTIDE SEQUENCE</scope>
    <source>
        <strain evidence="2">CBS 123565</strain>
    </source>
</reference>
<dbReference type="AlphaFoldDB" id="A0AAN6USV3"/>
<evidence type="ECO:0000313" key="3">
    <source>
        <dbReference type="Proteomes" id="UP001304895"/>
    </source>
</evidence>
<accession>A0AAN6USV3</accession>
<keyword evidence="3" id="KW-1185">Reference proteome</keyword>
<dbReference type="EMBL" id="MU853401">
    <property type="protein sequence ID" value="KAK4138191.1"/>
    <property type="molecule type" value="Genomic_DNA"/>
</dbReference>
<dbReference type="SUPFAM" id="SSF56112">
    <property type="entry name" value="Protein kinase-like (PK-like)"/>
    <property type="match status" value="1"/>
</dbReference>
<dbReference type="InterPro" id="IPR002575">
    <property type="entry name" value="Aminoglycoside_PTrfase"/>
</dbReference>
<dbReference type="Pfam" id="PF01636">
    <property type="entry name" value="APH"/>
    <property type="match status" value="1"/>
</dbReference>
<dbReference type="Gene3D" id="3.30.200.20">
    <property type="entry name" value="Phosphorylase Kinase, domain 1"/>
    <property type="match status" value="1"/>
</dbReference>
<dbReference type="InterPro" id="IPR011009">
    <property type="entry name" value="Kinase-like_dom_sf"/>
</dbReference>
<proteinExistence type="predicted"/>
<dbReference type="Proteomes" id="UP001304895">
    <property type="component" value="Unassembled WGS sequence"/>
</dbReference>
<reference evidence="2" key="2">
    <citation type="submission" date="2023-05" db="EMBL/GenBank/DDBJ databases">
        <authorList>
            <consortium name="Lawrence Berkeley National Laboratory"/>
            <person name="Steindorff A."/>
            <person name="Hensen N."/>
            <person name="Bonometti L."/>
            <person name="Westerberg I."/>
            <person name="Brannstrom I.O."/>
            <person name="Guillou S."/>
            <person name="Cros-Aarteil S."/>
            <person name="Calhoun S."/>
            <person name="Haridas S."/>
            <person name="Kuo A."/>
            <person name="Mondo S."/>
            <person name="Pangilinan J."/>
            <person name="Riley R."/>
            <person name="Labutti K."/>
            <person name="Andreopoulos B."/>
            <person name="Lipzen A."/>
            <person name="Chen C."/>
            <person name="Yanf M."/>
            <person name="Daum C."/>
            <person name="Ng V."/>
            <person name="Clum A."/>
            <person name="Ohm R."/>
            <person name="Martin F."/>
            <person name="Silar P."/>
            <person name="Natvig D."/>
            <person name="Lalanne C."/>
            <person name="Gautier V."/>
            <person name="Ament-Velasquez S.L."/>
            <person name="Kruys A."/>
            <person name="Hutchinson M.I."/>
            <person name="Powell A.J."/>
            <person name="Barry K."/>
            <person name="Miller A.N."/>
            <person name="Grigoriev I.V."/>
            <person name="Debuchy R."/>
            <person name="Gladieux P."/>
            <person name="Thoren M.H."/>
            <person name="Johannesson H."/>
        </authorList>
    </citation>
    <scope>NUCLEOTIDE SEQUENCE</scope>
    <source>
        <strain evidence="2">CBS 123565</strain>
    </source>
</reference>
<organism evidence="2 3">
    <name type="scientific">Trichocladium antarcticum</name>
    <dbReference type="NCBI Taxonomy" id="1450529"/>
    <lineage>
        <taxon>Eukaryota</taxon>
        <taxon>Fungi</taxon>
        <taxon>Dikarya</taxon>
        <taxon>Ascomycota</taxon>
        <taxon>Pezizomycotina</taxon>
        <taxon>Sordariomycetes</taxon>
        <taxon>Sordariomycetidae</taxon>
        <taxon>Sordariales</taxon>
        <taxon>Chaetomiaceae</taxon>
        <taxon>Trichocladium</taxon>
    </lineage>
</organism>
<sequence>MAHPQSNKVSEEILQELRSTRYACSSLEALSGGTANFIFKGVLATPLPDGTTRVAIKHGEGYLASMPEWQLSTGRCHAEEESLRALDKLPPTPGPFSVRTPKLHYFSPDSNTQVQEYLADAVSLKDFALKHFAAPDPSRKPLCLGLGRSLGVWLRGFHDWVALPAQTKLHAEMKLNQPMQQLKHMVNYTTLRDTVANFPDILEDAKNIFEEMEKRSAEELQRADLQGIHGDFWTGNALLPDRPLQQGVATPVFVVDWESCQLGLRQLDLGQMIAELYELSLFKGIDEGTWLIEGFAAGYGRIDDDFAFRTILHVGTHIVCWGSRVPGWGTDAQVRQIVGVGKGLILRAWKRDRAWFEGSDLACLFSKIP</sequence>
<name>A0AAN6USV3_9PEZI</name>
<evidence type="ECO:0000313" key="2">
    <source>
        <dbReference type="EMBL" id="KAK4138191.1"/>
    </source>
</evidence>
<dbReference type="Gene3D" id="3.90.1200.10">
    <property type="match status" value="1"/>
</dbReference>
<comment type="caution">
    <text evidence="2">The sequence shown here is derived from an EMBL/GenBank/DDBJ whole genome shotgun (WGS) entry which is preliminary data.</text>
</comment>
<gene>
    <name evidence="2" type="ORF">BT67DRAFT_393319</name>
</gene>
<feature type="domain" description="Aminoglycoside phosphotransferase" evidence="1">
    <location>
        <begin position="72"/>
        <end position="280"/>
    </location>
</feature>
<evidence type="ECO:0000259" key="1">
    <source>
        <dbReference type="Pfam" id="PF01636"/>
    </source>
</evidence>